<feature type="region of interest" description="Disordered" evidence="13">
    <location>
        <begin position="525"/>
        <end position="590"/>
    </location>
</feature>
<dbReference type="VEuPathDB" id="FungiDB:PDIP_53130"/>
<evidence type="ECO:0000256" key="2">
    <source>
        <dbReference type="ARBA" id="ARBA00004496"/>
    </source>
</evidence>
<dbReference type="AlphaFoldDB" id="A0A7T6XL21"/>
<dbReference type="KEGG" id="pdp:PDIP_53120"/>
<dbReference type="InterPro" id="IPR003593">
    <property type="entry name" value="AAA+_ATPase"/>
</dbReference>
<evidence type="ECO:0000259" key="14">
    <source>
        <dbReference type="SMART" id="SM00382"/>
    </source>
</evidence>
<dbReference type="Gene3D" id="2.40.50.140">
    <property type="entry name" value="Nucleic acid-binding proteins"/>
    <property type="match status" value="1"/>
</dbReference>
<evidence type="ECO:0000256" key="8">
    <source>
        <dbReference type="ARBA" id="ARBA00022840"/>
    </source>
</evidence>
<evidence type="ECO:0000256" key="11">
    <source>
        <dbReference type="ARBA" id="ARBA00068880"/>
    </source>
</evidence>
<dbReference type="GO" id="GO:0005524">
    <property type="term" value="F:ATP binding"/>
    <property type="evidence" value="ECO:0007669"/>
    <property type="project" value="UniProtKB-KW"/>
</dbReference>
<proteinExistence type="inferred from homology"/>
<feature type="region of interest" description="Disordered" evidence="13">
    <location>
        <begin position="1057"/>
        <end position="1089"/>
    </location>
</feature>
<feature type="compositionally biased region" description="Basic and acidic residues" evidence="13">
    <location>
        <begin position="562"/>
        <end position="572"/>
    </location>
</feature>
<dbReference type="PROSITE" id="PS50294">
    <property type="entry name" value="WD_REPEATS_REGION"/>
    <property type="match status" value="2"/>
</dbReference>
<feature type="repeat" description="WD" evidence="12">
    <location>
        <begin position="821"/>
        <end position="852"/>
    </location>
</feature>
<dbReference type="FunFam" id="2.130.10.10:FF:000868">
    <property type="entry name" value="WD repeat protein"/>
    <property type="match status" value="1"/>
</dbReference>
<dbReference type="Gene3D" id="3.40.50.300">
    <property type="entry name" value="P-loop containing nucleotide triphosphate hydrolases"/>
    <property type="match status" value="1"/>
</dbReference>
<dbReference type="InterPro" id="IPR012340">
    <property type="entry name" value="NA-bd_OB-fold"/>
</dbReference>
<dbReference type="GO" id="GO:0006508">
    <property type="term" value="P:proteolysis"/>
    <property type="evidence" value="ECO:0007669"/>
    <property type="project" value="UniProtKB-KW"/>
</dbReference>
<reference evidence="15 16" key="1">
    <citation type="submission" date="2020-08" db="EMBL/GenBank/DDBJ databases">
        <title>The completed genome sequence of the pathogenic ascomycete fungus Penicillium digitatum.</title>
        <authorList>
            <person name="Wang M."/>
        </authorList>
    </citation>
    <scope>NUCLEOTIDE SEQUENCE [LARGE SCALE GENOMIC DNA]</scope>
    <source>
        <strain evidence="15 16">PdW03</strain>
    </source>
</reference>
<evidence type="ECO:0000256" key="9">
    <source>
        <dbReference type="ARBA" id="ARBA00022942"/>
    </source>
</evidence>
<dbReference type="PANTHER" id="PTHR16017">
    <property type="entry name" value="GASTRULATION DEFECTIVE PROTEIN 1-RELATED"/>
    <property type="match status" value="1"/>
</dbReference>
<name>A0A7T6XL21_PENDI</name>
<evidence type="ECO:0000256" key="10">
    <source>
        <dbReference type="ARBA" id="ARBA00023242"/>
    </source>
</evidence>
<evidence type="ECO:0000256" key="7">
    <source>
        <dbReference type="ARBA" id="ARBA00022741"/>
    </source>
</evidence>
<feature type="compositionally biased region" description="Acidic residues" evidence="13">
    <location>
        <begin position="573"/>
        <end position="589"/>
    </location>
</feature>
<dbReference type="InterPro" id="IPR032501">
    <property type="entry name" value="Prot_ATP_ID_OB_2nd"/>
</dbReference>
<dbReference type="Pfam" id="PF00400">
    <property type="entry name" value="WD40"/>
    <property type="match status" value="3"/>
</dbReference>
<keyword evidence="10" id="KW-0539">Nucleus</keyword>
<dbReference type="GO" id="GO:0016887">
    <property type="term" value="F:ATP hydrolysis activity"/>
    <property type="evidence" value="ECO:0007669"/>
    <property type="project" value="InterPro"/>
</dbReference>
<dbReference type="GO" id="GO:0035861">
    <property type="term" value="C:site of double-strand break"/>
    <property type="evidence" value="ECO:0007669"/>
    <property type="project" value="TreeGrafter"/>
</dbReference>
<dbReference type="PROSITE" id="PS50082">
    <property type="entry name" value="WD_REPEATS_2"/>
    <property type="match status" value="3"/>
</dbReference>
<dbReference type="FunFam" id="3.40.50.300:FF:000039">
    <property type="entry name" value="26S proteasome regulatory subunit 4"/>
    <property type="match status" value="1"/>
</dbReference>
<dbReference type="Proteomes" id="UP000595662">
    <property type="component" value="Chromosome 2"/>
</dbReference>
<evidence type="ECO:0000256" key="12">
    <source>
        <dbReference type="PROSITE-ProRule" id="PRU00221"/>
    </source>
</evidence>
<keyword evidence="5 12" id="KW-0853">WD repeat</keyword>
<keyword evidence="6" id="KW-0677">Repeat</keyword>
<dbReference type="GO" id="GO:0008233">
    <property type="term" value="F:peptidase activity"/>
    <property type="evidence" value="ECO:0007669"/>
    <property type="project" value="UniProtKB-KW"/>
</dbReference>
<protein>
    <recommendedName>
        <fullName evidence="11">26S proteasome regulatory subunit 4 homolog</fullName>
    </recommendedName>
</protein>
<dbReference type="GO" id="GO:0005737">
    <property type="term" value="C:cytoplasm"/>
    <property type="evidence" value="ECO:0007669"/>
    <property type="project" value="UniProtKB-SubCell"/>
</dbReference>
<dbReference type="GO" id="GO:0005634">
    <property type="term" value="C:nucleus"/>
    <property type="evidence" value="ECO:0007669"/>
    <property type="project" value="UniProtKB-SubCell"/>
</dbReference>
<dbReference type="InterPro" id="IPR015943">
    <property type="entry name" value="WD40/YVTN_repeat-like_dom_sf"/>
</dbReference>
<feature type="compositionally biased region" description="Basic and acidic residues" evidence="13">
    <location>
        <begin position="15"/>
        <end position="29"/>
    </location>
</feature>
<evidence type="ECO:0000256" key="3">
    <source>
        <dbReference type="ARBA" id="ARBA00006914"/>
    </source>
</evidence>
<dbReference type="RefSeq" id="XP_014534306.2">
    <property type="nucleotide sequence ID" value="XM_014678820.2"/>
</dbReference>
<dbReference type="GO" id="GO:0008540">
    <property type="term" value="C:proteasome regulatory particle, base subcomplex"/>
    <property type="evidence" value="ECO:0007669"/>
    <property type="project" value="UniProtKB-ARBA"/>
</dbReference>
<feature type="compositionally biased region" description="Basic and acidic residues" evidence="13">
    <location>
        <begin position="1057"/>
        <end position="1066"/>
    </location>
</feature>
<dbReference type="Pfam" id="PF17862">
    <property type="entry name" value="AAA_lid_3"/>
    <property type="match status" value="1"/>
</dbReference>
<dbReference type="FunFam" id="1.10.8.60:FF:000007">
    <property type="entry name" value="26S proteasome regulatory subunit 4"/>
    <property type="match status" value="1"/>
</dbReference>
<sequence>MGQQQSNLGGGPGGDGRDDKDKKKDKPKYEPPPPPTTRLGKKKRKAAGPSTASKLPDIYPTSRCKLRYLRMQRVHDHLLLEEEYVENMERMRKAKALASQDPARGGGDLDVMDRNADERSRVDDMRGSPMGVGNLEELIDDDHAIVSSATGPEYYVSIMSFVDKDLLEPGASILLHHKSVSVVGVLTEESDPLVSVMKLDKAPTESYADIGGLEQQIQEVRESVELPLLHPELYEEMGIKPPKGVILYGAPGTGKTLLAKAVANQTSATFLRIVGSELIQKYLGDGPRLVRQIFSVAADHAPSIVFIDEIDAIGTKRYESQSGGEREIQRTMLELLNQLDGFDDRGDVKVIMATNKIETLDPALIRPGRIDRKILFENPDQNTKKKIFTLHTSKMSLGDDVDLEEFINQKDDLSGADIRAICTEAGLMALRERRMRVQMDDFRAARERIMKTKQDGGPVEGLYLSAPSTAAYRSQVANTANKLTIRSRPPSRSVATFLTHSTMDEFDEEAFNQFFPSSFGKQAKSVDVESQISRSKRVDISASKPEGNELSTGMTALSEAARGSDDEQKESDNDGDEDSDNSDDDEDEFPVSHELVLKAHERAVTTMTVDPSGARLITGSTDCTLKLFDFASMTPSTLRAFKSVDPSAKKATAAQDTHAAHYAAFNPLSPSYVLAVTATAQPRILSRDGEILTEFVKGDMYLRDLHHTKGHVSEVTCGVWNPSNPNLCATGGTDSTIRIWDANVGRSQREVIVHKSRAAGSAGRTKMTAIAWGSPKQGGVDILVGVGLDGSLAMWSGNGPYTRPSAEIRDAHAKDTWTSGLDISSDGRLVITRGGDDTIKLWDTRKFKSPVTTVTHISTSSRYPTSNIQFSPSSANVITGSETGHLHILNPATLKPELVTPVTPGSPLITVLWHEKLNQIMTGSANAETHVLYNPTMSTKGAATVMSKAPKLRHVDEIAITADLNQGLAGDSVVVGSNGVPHYSSATRSARHPTVGFTASGRSRDPRRPHLPVQTPFAKNTPDEKHILEHIPLSSMRDEDPREALLKYADQAEKEPIFTKAYKETQPKAIYAELSDDEEQGPEKKKAKR</sequence>
<dbReference type="GeneID" id="26233629"/>
<evidence type="ECO:0000256" key="5">
    <source>
        <dbReference type="ARBA" id="ARBA00022574"/>
    </source>
</evidence>
<dbReference type="PANTHER" id="PTHR16017:SF0">
    <property type="entry name" value="WD REPEAT-CONTAINING PROTEIN 70"/>
    <property type="match status" value="1"/>
</dbReference>
<dbReference type="EMBL" id="CP060775">
    <property type="protein sequence ID" value="QQK43128.1"/>
    <property type="molecule type" value="Genomic_DNA"/>
</dbReference>
<evidence type="ECO:0000313" key="16">
    <source>
        <dbReference type="Proteomes" id="UP000595662"/>
    </source>
</evidence>
<dbReference type="SMART" id="SM00382">
    <property type="entry name" value="AAA"/>
    <property type="match status" value="1"/>
</dbReference>
<evidence type="ECO:0000256" key="6">
    <source>
        <dbReference type="ARBA" id="ARBA00022737"/>
    </source>
</evidence>
<keyword evidence="15" id="KW-0378">Hydrolase</keyword>
<dbReference type="CDD" id="cd19502">
    <property type="entry name" value="RecA-like_PAN_like"/>
    <property type="match status" value="1"/>
</dbReference>
<feature type="repeat" description="WD" evidence="12">
    <location>
        <begin position="708"/>
        <end position="750"/>
    </location>
</feature>
<dbReference type="InterPro" id="IPR001680">
    <property type="entry name" value="WD40_rpt"/>
</dbReference>
<feature type="domain" description="AAA+ ATPase" evidence="14">
    <location>
        <begin position="241"/>
        <end position="380"/>
    </location>
</feature>
<dbReference type="FunFam" id="2.40.50.140:FF:000030">
    <property type="entry name" value="26S protease regulatory subunit 4"/>
    <property type="match status" value="1"/>
</dbReference>
<feature type="region of interest" description="Disordered" evidence="13">
    <location>
        <begin position="984"/>
        <end position="1019"/>
    </location>
</feature>
<feature type="region of interest" description="Disordered" evidence="13">
    <location>
        <begin position="1"/>
        <end position="58"/>
    </location>
</feature>
<dbReference type="Gene3D" id="2.130.10.10">
    <property type="entry name" value="YVTN repeat-like/Quinoprotein amine dehydrogenase"/>
    <property type="match status" value="2"/>
</dbReference>
<gene>
    <name evidence="15" type="ORF">Pdw03_7029</name>
</gene>
<dbReference type="InterPro" id="IPR003959">
    <property type="entry name" value="ATPase_AAA_core"/>
</dbReference>
<dbReference type="Pfam" id="PF16450">
    <property type="entry name" value="Prot_ATP_ID_OB_C"/>
    <property type="match status" value="1"/>
</dbReference>
<dbReference type="Gene3D" id="1.10.8.60">
    <property type="match status" value="1"/>
</dbReference>
<organism evidence="15 16">
    <name type="scientific">Penicillium digitatum</name>
    <name type="common">Green mold</name>
    <dbReference type="NCBI Taxonomy" id="36651"/>
    <lineage>
        <taxon>Eukaryota</taxon>
        <taxon>Fungi</taxon>
        <taxon>Dikarya</taxon>
        <taxon>Ascomycota</taxon>
        <taxon>Pezizomycotina</taxon>
        <taxon>Eurotiomycetes</taxon>
        <taxon>Eurotiomycetidae</taxon>
        <taxon>Eurotiales</taxon>
        <taxon>Aspergillaceae</taxon>
        <taxon>Penicillium</taxon>
    </lineage>
</organism>
<comment type="similarity">
    <text evidence="3">Belongs to the AAA ATPase family.</text>
</comment>
<keyword evidence="4" id="KW-0963">Cytoplasm</keyword>
<keyword evidence="9" id="KW-0647">Proteasome</keyword>
<dbReference type="SUPFAM" id="SSF52540">
    <property type="entry name" value="P-loop containing nucleoside triphosphate hydrolases"/>
    <property type="match status" value="1"/>
</dbReference>
<dbReference type="InterPro" id="IPR051858">
    <property type="entry name" value="WD_repeat_GAD-1"/>
</dbReference>
<keyword evidence="15" id="KW-0645">Protease</keyword>
<dbReference type="InterPro" id="IPR036322">
    <property type="entry name" value="WD40_repeat_dom_sf"/>
</dbReference>
<keyword evidence="7" id="KW-0547">Nucleotide-binding</keyword>
<dbReference type="InterPro" id="IPR003960">
    <property type="entry name" value="ATPase_AAA_CS"/>
</dbReference>
<keyword evidence="8" id="KW-0067">ATP-binding</keyword>
<dbReference type="InterPro" id="IPR041569">
    <property type="entry name" value="AAA_lid_3"/>
</dbReference>
<feature type="repeat" description="WD" evidence="12">
    <location>
        <begin position="597"/>
        <end position="638"/>
    </location>
</feature>
<dbReference type="PROSITE" id="PS00674">
    <property type="entry name" value="AAA"/>
    <property type="match status" value="1"/>
</dbReference>
<evidence type="ECO:0000256" key="1">
    <source>
        <dbReference type="ARBA" id="ARBA00004123"/>
    </source>
</evidence>
<dbReference type="VEuPathDB" id="FungiDB:PDIP_53120"/>
<dbReference type="SUPFAM" id="SSF50978">
    <property type="entry name" value="WD40 repeat-like"/>
    <property type="match status" value="1"/>
</dbReference>
<evidence type="ECO:0000256" key="4">
    <source>
        <dbReference type="ARBA" id="ARBA00022490"/>
    </source>
</evidence>
<evidence type="ECO:0000313" key="15">
    <source>
        <dbReference type="EMBL" id="QQK43128.1"/>
    </source>
</evidence>
<dbReference type="SMART" id="SM00320">
    <property type="entry name" value="WD40"/>
    <property type="match status" value="4"/>
</dbReference>
<accession>A0A7T6XL21</accession>
<comment type="subcellular location">
    <subcellularLocation>
        <location evidence="2">Cytoplasm</location>
    </subcellularLocation>
    <subcellularLocation>
        <location evidence="1">Nucleus</location>
    </subcellularLocation>
</comment>
<dbReference type="InterPro" id="IPR027417">
    <property type="entry name" value="P-loop_NTPase"/>
</dbReference>
<evidence type="ECO:0000256" key="13">
    <source>
        <dbReference type="SAM" id="MobiDB-lite"/>
    </source>
</evidence>
<dbReference type="Pfam" id="PF00004">
    <property type="entry name" value="AAA"/>
    <property type="match status" value="1"/>
</dbReference>